<reference evidence="2 3" key="1">
    <citation type="submission" date="2017-06" db="EMBL/GenBank/DDBJ databases">
        <title>Comparative genomic analysis of Ambrosia Fusariam Clade fungi.</title>
        <authorList>
            <person name="Stajich J.E."/>
            <person name="Carrillo J."/>
            <person name="Kijimoto T."/>
            <person name="Eskalen A."/>
            <person name="O'Donnell K."/>
            <person name="Kasson M."/>
        </authorList>
    </citation>
    <scope>NUCLEOTIDE SEQUENCE [LARGE SCALE GENOMIC DNA]</scope>
    <source>
        <strain evidence="2 3">NRRL62584</strain>
    </source>
</reference>
<comment type="caution">
    <text evidence="2">The sequence shown here is derived from an EMBL/GenBank/DDBJ whole genome shotgun (WGS) entry which is preliminary data.</text>
</comment>
<feature type="region of interest" description="Disordered" evidence="1">
    <location>
        <begin position="1"/>
        <end position="27"/>
    </location>
</feature>
<feature type="region of interest" description="Disordered" evidence="1">
    <location>
        <begin position="539"/>
        <end position="558"/>
    </location>
</feature>
<dbReference type="EMBL" id="NKCI01000031">
    <property type="protein sequence ID" value="RSL64956.1"/>
    <property type="molecule type" value="Genomic_DNA"/>
</dbReference>
<dbReference type="OrthoDB" id="5097863at2759"/>
<proteinExistence type="predicted"/>
<gene>
    <name evidence="2" type="ORF">CEP54_004427</name>
</gene>
<feature type="compositionally biased region" description="Basic and acidic residues" evidence="1">
    <location>
        <begin position="1"/>
        <end position="14"/>
    </location>
</feature>
<accession>A0A428QI47</accession>
<dbReference type="AlphaFoldDB" id="A0A428QI47"/>
<sequence>MPPNPEGERRRENDEAQNPRNPLKRPPLRGYFERIERWTTATLEWVSEPDEWRRRLAKTDKISPTVENKPFIEFIGGIGIESDDIPSFIQPSRRSARWSRRVSRIERFCEGGGFVLRDAIVGDPERSEFPGTQEPEAWVSDRNWVEENFVGDRPNYPRILDNKTLHLVLLKKRFPEDSQGDDVGPPRRIYIKNPNGASVVAMIRTTPVSQVEGFRHLFAEYITATPGPKFMLRMSPWWGGCFVISFNIPYYGISTQELQDSRTVSTGGEPLRNRYDLGFLHLKDHETSDDERSPFHDHAILHEAVYSLTVTGKSDKYWTAACLDDHFFDEESNLESDEETLELDGKSDPIIHQAVLEAQGDLTKSPRSYAIAALKIALDKIVEHHANILEWFKDSFSLHTSDAQDISTEEVNTWLEKFPKTLSHVTYSTSNLVAKLEYFLKDDVIFGPDGLPRGVLWQSLQYDPNALQSLLEIQYHRSQLRDIAGDLRQLALACEEVRRQRQADSEGEQHIITGRVYRAAIAAFGFAILNTVAQLYSAKPSNDEPGSWPSKSGGGLSA</sequence>
<evidence type="ECO:0000256" key="1">
    <source>
        <dbReference type="SAM" id="MobiDB-lite"/>
    </source>
</evidence>
<dbReference type="Proteomes" id="UP000288168">
    <property type="component" value="Unassembled WGS sequence"/>
</dbReference>
<evidence type="ECO:0000313" key="3">
    <source>
        <dbReference type="Proteomes" id="UP000288168"/>
    </source>
</evidence>
<organism evidence="2 3">
    <name type="scientific">Fusarium duplospermum</name>
    <dbReference type="NCBI Taxonomy" id="1325734"/>
    <lineage>
        <taxon>Eukaryota</taxon>
        <taxon>Fungi</taxon>
        <taxon>Dikarya</taxon>
        <taxon>Ascomycota</taxon>
        <taxon>Pezizomycotina</taxon>
        <taxon>Sordariomycetes</taxon>
        <taxon>Hypocreomycetidae</taxon>
        <taxon>Hypocreales</taxon>
        <taxon>Nectriaceae</taxon>
        <taxon>Fusarium</taxon>
        <taxon>Fusarium solani species complex</taxon>
    </lineage>
</organism>
<evidence type="ECO:0000313" key="2">
    <source>
        <dbReference type="EMBL" id="RSL64956.1"/>
    </source>
</evidence>
<name>A0A428QI47_9HYPO</name>
<protein>
    <submittedName>
        <fullName evidence="2">Uncharacterized protein</fullName>
    </submittedName>
</protein>
<keyword evidence="3" id="KW-1185">Reference proteome</keyword>